<keyword evidence="2" id="KW-1185">Reference proteome</keyword>
<evidence type="ECO:0000313" key="1">
    <source>
        <dbReference type="EMBL" id="CDP15797.1"/>
    </source>
</evidence>
<evidence type="ECO:0000313" key="2">
    <source>
        <dbReference type="Proteomes" id="UP000295252"/>
    </source>
</evidence>
<accession>A0A068V5H3</accession>
<name>A0A068V5H3_COFCA</name>
<reference evidence="2" key="1">
    <citation type="journal article" date="2014" name="Science">
        <title>The coffee genome provides insight into the convergent evolution of caffeine biosynthesis.</title>
        <authorList>
            <person name="Denoeud F."/>
            <person name="Carretero-Paulet L."/>
            <person name="Dereeper A."/>
            <person name="Droc G."/>
            <person name="Guyot R."/>
            <person name="Pietrella M."/>
            <person name="Zheng C."/>
            <person name="Alberti A."/>
            <person name="Anthony F."/>
            <person name="Aprea G."/>
            <person name="Aury J.M."/>
            <person name="Bento P."/>
            <person name="Bernard M."/>
            <person name="Bocs S."/>
            <person name="Campa C."/>
            <person name="Cenci A."/>
            <person name="Combes M.C."/>
            <person name="Crouzillat D."/>
            <person name="Da Silva C."/>
            <person name="Daddiego L."/>
            <person name="De Bellis F."/>
            <person name="Dussert S."/>
            <person name="Garsmeur O."/>
            <person name="Gayraud T."/>
            <person name="Guignon V."/>
            <person name="Jahn K."/>
            <person name="Jamilloux V."/>
            <person name="Joet T."/>
            <person name="Labadie K."/>
            <person name="Lan T."/>
            <person name="Leclercq J."/>
            <person name="Lepelley M."/>
            <person name="Leroy T."/>
            <person name="Li L.T."/>
            <person name="Librado P."/>
            <person name="Lopez L."/>
            <person name="Munoz A."/>
            <person name="Noel B."/>
            <person name="Pallavicini A."/>
            <person name="Perrotta G."/>
            <person name="Poncet V."/>
            <person name="Pot D."/>
            <person name="Priyono X."/>
            <person name="Rigoreau M."/>
            <person name="Rouard M."/>
            <person name="Rozas J."/>
            <person name="Tranchant-Dubreuil C."/>
            <person name="VanBuren R."/>
            <person name="Zhang Q."/>
            <person name="Andrade A.C."/>
            <person name="Argout X."/>
            <person name="Bertrand B."/>
            <person name="de Kochko A."/>
            <person name="Graziosi G."/>
            <person name="Henry R.J."/>
            <person name="Jayarama X."/>
            <person name="Ming R."/>
            <person name="Nagai C."/>
            <person name="Rounsley S."/>
            <person name="Sankoff D."/>
            <person name="Giuliano G."/>
            <person name="Albert V.A."/>
            <person name="Wincker P."/>
            <person name="Lashermes P."/>
        </authorList>
    </citation>
    <scope>NUCLEOTIDE SEQUENCE [LARGE SCALE GENOMIC DNA]</scope>
    <source>
        <strain evidence="2">cv. DH200-94</strain>
    </source>
</reference>
<protein>
    <submittedName>
        <fullName evidence="1">Uncharacterized protein</fullName>
    </submittedName>
</protein>
<dbReference type="EMBL" id="HG739194">
    <property type="protein sequence ID" value="CDP15797.1"/>
    <property type="molecule type" value="Genomic_DNA"/>
</dbReference>
<organism evidence="1 2">
    <name type="scientific">Coffea canephora</name>
    <name type="common">Robusta coffee</name>
    <dbReference type="NCBI Taxonomy" id="49390"/>
    <lineage>
        <taxon>Eukaryota</taxon>
        <taxon>Viridiplantae</taxon>
        <taxon>Streptophyta</taxon>
        <taxon>Embryophyta</taxon>
        <taxon>Tracheophyta</taxon>
        <taxon>Spermatophyta</taxon>
        <taxon>Magnoliopsida</taxon>
        <taxon>eudicotyledons</taxon>
        <taxon>Gunneridae</taxon>
        <taxon>Pentapetalae</taxon>
        <taxon>asterids</taxon>
        <taxon>lamiids</taxon>
        <taxon>Gentianales</taxon>
        <taxon>Rubiaceae</taxon>
        <taxon>Ixoroideae</taxon>
        <taxon>Gardenieae complex</taxon>
        <taxon>Bertiereae - Coffeeae clade</taxon>
        <taxon>Coffeeae</taxon>
        <taxon>Coffea</taxon>
    </lineage>
</organism>
<gene>
    <name evidence="1" type="ORF">GSCOC_T00016633001</name>
</gene>
<proteinExistence type="predicted"/>
<dbReference type="AlphaFoldDB" id="A0A068V5H3"/>
<dbReference type="InParanoid" id="A0A068V5H3"/>
<dbReference type="Gramene" id="CDP15797">
    <property type="protein sequence ID" value="CDP15797"/>
    <property type="gene ID" value="GSCOC_T00016633001"/>
</dbReference>
<sequence length="61" mass="6818">MMIALWASSKAIVDSSTKATGVLITGALQNSQVELSHWSLLKGRFVDRVRSSRIEWLTDKK</sequence>
<dbReference type="Proteomes" id="UP000295252">
    <property type="component" value="Chromosome II"/>
</dbReference>